<feature type="transmembrane region" description="Helical" evidence="8">
    <location>
        <begin position="373"/>
        <end position="390"/>
    </location>
</feature>
<keyword evidence="3" id="KW-1003">Cell membrane</keyword>
<dbReference type="AlphaFoldDB" id="A0A1G7QTA2"/>
<dbReference type="PANTHER" id="PTHR30250:SF10">
    <property type="entry name" value="LIPOPOLYSACCHARIDE BIOSYNTHESIS PROTEIN WZXC"/>
    <property type="match status" value="1"/>
</dbReference>
<dbReference type="Proteomes" id="UP000436801">
    <property type="component" value="Unassembled WGS sequence"/>
</dbReference>
<dbReference type="EMBL" id="FNBI01000009">
    <property type="protein sequence ID" value="SDG01713.1"/>
    <property type="molecule type" value="Genomic_DNA"/>
</dbReference>
<comment type="subcellular location">
    <subcellularLocation>
        <location evidence="1">Cell membrane</location>
        <topology evidence="1">Multi-pass membrane protein</topology>
    </subcellularLocation>
</comment>
<keyword evidence="5 8" id="KW-1133">Transmembrane helix</keyword>
<evidence type="ECO:0000313" key="9">
    <source>
        <dbReference type="EMBL" id="MWC42344.1"/>
    </source>
</evidence>
<keyword evidence="6 8" id="KW-0472">Membrane</keyword>
<feature type="transmembrane region" description="Helical" evidence="8">
    <location>
        <begin position="301"/>
        <end position="320"/>
    </location>
</feature>
<evidence type="ECO:0000256" key="4">
    <source>
        <dbReference type="ARBA" id="ARBA00022692"/>
    </source>
</evidence>
<feature type="transmembrane region" description="Helical" evidence="8">
    <location>
        <begin position="57"/>
        <end position="78"/>
    </location>
</feature>
<name>A0A1G7QTA2_9SPHN</name>
<evidence type="ECO:0000313" key="12">
    <source>
        <dbReference type="Proteomes" id="UP000436801"/>
    </source>
</evidence>
<reference evidence="10 11" key="1">
    <citation type="submission" date="2016-10" db="EMBL/GenBank/DDBJ databases">
        <authorList>
            <person name="Varghese N."/>
            <person name="Submissions S."/>
        </authorList>
    </citation>
    <scope>NUCLEOTIDE SEQUENCE [LARGE SCALE GENOMIC DNA]</scope>
    <source>
        <strain evidence="10 11">S7-754</strain>
    </source>
</reference>
<feature type="transmembrane region" description="Helical" evidence="8">
    <location>
        <begin position="453"/>
        <end position="481"/>
    </location>
</feature>
<evidence type="ECO:0000313" key="11">
    <source>
        <dbReference type="Proteomes" id="UP000323502"/>
    </source>
</evidence>
<gene>
    <name evidence="9" type="ORF">GQR91_01535</name>
    <name evidence="10" type="ORF">SAMN05216557_10936</name>
</gene>
<dbReference type="Proteomes" id="UP000323502">
    <property type="component" value="Unassembled WGS sequence"/>
</dbReference>
<evidence type="ECO:0000256" key="8">
    <source>
        <dbReference type="SAM" id="Phobius"/>
    </source>
</evidence>
<evidence type="ECO:0000256" key="6">
    <source>
        <dbReference type="ARBA" id="ARBA00023136"/>
    </source>
</evidence>
<evidence type="ECO:0000256" key="7">
    <source>
        <dbReference type="SAM" id="MobiDB-lite"/>
    </source>
</evidence>
<sequence>MTAVTETEKAVPEQPRPGVGRRTAGSVAWLMASRLAARGIDFTTLIVLARTLSPQDFGLISVAMTLIFIVEAVSELPISQSMVRLDRVGRSHLNTAFTIGLMRGGLLALVIALAAVPFSYAYSDSRLVPLILFLALAPITRGLQSPAMVQYARRIDFRRDLVIEIVSKLCGFSVATSLAIATHSYWAIAMGTVVTPVASMVQSYFFAPFRPRLSLVRWRSFAGFLGWASLAQALGALSWQSDKLILGRFIGKADLGHFSMAADLSSVPEQVLVAPAMRPLMAGFVTMKDSCERMARAYQRISLTLLTIAAPGMVGLSLIADQVVPVVLGPNWITAIPMLRWLAIAPIFVVWVSPLDPMAMAMDRTSIFLRQRLVEVAIKIPLLIGLIWTFGVAGAVIGRVATNAILMVVTMGYVRKLVGLRIIAQLIAPWRIALATAGMAAAILLLPDALRQSLSILAVAATVIVGGVTYIAILLLSWALVGRPEGMETMGMKLFAQLRGKLFRHRAA</sequence>
<reference evidence="9 12" key="2">
    <citation type="submission" date="2019-12" db="EMBL/GenBank/DDBJ databases">
        <authorList>
            <person name="Zheng J."/>
        </authorList>
    </citation>
    <scope>NUCLEOTIDE SEQUENCE [LARGE SCALE GENOMIC DNA]</scope>
    <source>
        <strain evidence="9 12">DSM 27347</strain>
    </source>
</reference>
<feature type="transmembrane region" description="Helical" evidence="8">
    <location>
        <begin position="99"/>
        <end position="121"/>
    </location>
</feature>
<evidence type="ECO:0000256" key="1">
    <source>
        <dbReference type="ARBA" id="ARBA00004651"/>
    </source>
</evidence>
<feature type="transmembrane region" description="Helical" evidence="8">
    <location>
        <begin position="186"/>
        <end position="207"/>
    </location>
</feature>
<comment type="similarity">
    <text evidence="2">Belongs to the polysaccharide synthase family.</text>
</comment>
<dbReference type="PANTHER" id="PTHR30250">
    <property type="entry name" value="PST FAMILY PREDICTED COLANIC ACID TRANSPORTER"/>
    <property type="match status" value="1"/>
</dbReference>
<feature type="transmembrane region" description="Helical" evidence="8">
    <location>
        <begin position="161"/>
        <end position="180"/>
    </location>
</feature>
<dbReference type="Pfam" id="PF13440">
    <property type="entry name" value="Polysacc_synt_3"/>
    <property type="match status" value="1"/>
</dbReference>
<dbReference type="RefSeq" id="WP_149683347.1">
    <property type="nucleotide sequence ID" value="NZ_FNBI01000009.1"/>
</dbReference>
<evidence type="ECO:0000256" key="5">
    <source>
        <dbReference type="ARBA" id="ARBA00022989"/>
    </source>
</evidence>
<feature type="transmembrane region" description="Helical" evidence="8">
    <location>
        <begin position="332"/>
        <end position="352"/>
    </location>
</feature>
<dbReference type="InterPro" id="IPR050833">
    <property type="entry name" value="Poly_Biosynth_Transport"/>
</dbReference>
<proteinExistence type="inferred from homology"/>
<evidence type="ECO:0000313" key="10">
    <source>
        <dbReference type="EMBL" id="SDG01713.1"/>
    </source>
</evidence>
<keyword evidence="11" id="KW-1185">Reference proteome</keyword>
<keyword evidence="4 8" id="KW-0812">Transmembrane</keyword>
<dbReference type="CDD" id="cd13127">
    <property type="entry name" value="MATE_tuaB_like"/>
    <property type="match status" value="1"/>
</dbReference>
<protein>
    <submittedName>
        <fullName evidence="9">Oligosaccharide flippase family protein</fullName>
    </submittedName>
    <submittedName>
        <fullName evidence="10">Polysaccharide transporter, PST family</fullName>
    </submittedName>
</protein>
<feature type="transmembrane region" description="Helical" evidence="8">
    <location>
        <begin position="426"/>
        <end position="447"/>
    </location>
</feature>
<feature type="transmembrane region" description="Helical" evidence="8">
    <location>
        <begin position="127"/>
        <end position="149"/>
    </location>
</feature>
<dbReference type="OrthoDB" id="7605542at2"/>
<accession>A0A1G7QTA2</accession>
<evidence type="ECO:0000256" key="2">
    <source>
        <dbReference type="ARBA" id="ARBA00007430"/>
    </source>
</evidence>
<feature type="compositionally biased region" description="Basic and acidic residues" evidence="7">
    <location>
        <begin position="1"/>
        <end position="11"/>
    </location>
</feature>
<dbReference type="EMBL" id="WSUT01000002">
    <property type="protein sequence ID" value="MWC42344.1"/>
    <property type="molecule type" value="Genomic_DNA"/>
</dbReference>
<dbReference type="GO" id="GO:0005886">
    <property type="term" value="C:plasma membrane"/>
    <property type="evidence" value="ECO:0007669"/>
    <property type="project" value="UniProtKB-SubCell"/>
</dbReference>
<feature type="region of interest" description="Disordered" evidence="7">
    <location>
        <begin position="1"/>
        <end position="20"/>
    </location>
</feature>
<evidence type="ECO:0000256" key="3">
    <source>
        <dbReference type="ARBA" id="ARBA00022475"/>
    </source>
</evidence>
<organism evidence="10 11">
    <name type="scientific">Sphingomonas carotinifaciens</name>
    <dbReference type="NCBI Taxonomy" id="1166323"/>
    <lineage>
        <taxon>Bacteria</taxon>
        <taxon>Pseudomonadati</taxon>
        <taxon>Pseudomonadota</taxon>
        <taxon>Alphaproteobacteria</taxon>
        <taxon>Sphingomonadales</taxon>
        <taxon>Sphingomonadaceae</taxon>
        <taxon>Sphingomonas</taxon>
    </lineage>
</organism>